<proteinExistence type="predicted"/>
<keyword evidence="4" id="KW-1185">Reference proteome</keyword>
<accession>A0AAD6YS58</accession>
<evidence type="ECO:0000256" key="1">
    <source>
        <dbReference type="SAM" id="MobiDB-lite"/>
    </source>
</evidence>
<dbReference type="AlphaFoldDB" id="A0AAD6YS58"/>
<evidence type="ECO:0000313" key="2">
    <source>
        <dbReference type="EMBL" id="KAJ7227121.1"/>
    </source>
</evidence>
<reference evidence="3" key="1">
    <citation type="submission" date="2023-03" db="EMBL/GenBank/DDBJ databases">
        <title>Massive genome expansion in bonnet fungi (Mycena s.s.) driven by repeated elements and novel gene families across ecological guilds.</title>
        <authorList>
            <consortium name="Lawrence Berkeley National Laboratory"/>
            <person name="Harder C.B."/>
            <person name="Miyauchi S."/>
            <person name="Viragh M."/>
            <person name="Kuo A."/>
            <person name="Thoen E."/>
            <person name="Andreopoulos B."/>
            <person name="Lu D."/>
            <person name="Skrede I."/>
            <person name="Drula E."/>
            <person name="Henrissat B."/>
            <person name="Morin E."/>
            <person name="Kohler A."/>
            <person name="Barry K."/>
            <person name="LaButti K."/>
            <person name="Morin E."/>
            <person name="Salamov A."/>
            <person name="Lipzen A."/>
            <person name="Mereny Z."/>
            <person name="Hegedus B."/>
            <person name="Baldrian P."/>
            <person name="Stursova M."/>
            <person name="Weitz H."/>
            <person name="Taylor A."/>
            <person name="Grigoriev I.V."/>
            <person name="Nagy L.G."/>
            <person name="Martin F."/>
            <person name="Kauserud H."/>
        </authorList>
    </citation>
    <scope>NUCLEOTIDE SEQUENCE</scope>
    <source>
        <strain evidence="3">9144</strain>
    </source>
</reference>
<feature type="region of interest" description="Disordered" evidence="1">
    <location>
        <begin position="344"/>
        <end position="363"/>
    </location>
</feature>
<organism evidence="3 4">
    <name type="scientific">Mycena pura</name>
    <dbReference type="NCBI Taxonomy" id="153505"/>
    <lineage>
        <taxon>Eukaryota</taxon>
        <taxon>Fungi</taxon>
        <taxon>Dikarya</taxon>
        <taxon>Basidiomycota</taxon>
        <taxon>Agaricomycotina</taxon>
        <taxon>Agaricomycetes</taxon>
        <taxon>Agaricomycetidae</taxon>
        <taxon>Agaricales</taxon>
        <taxon>Marasmiineae</taxon>
        <taxon>Mycenaceae</taxon>
        <taxon>Mycena</taxon>
    </lineage>
</organism>
<gene>
    <name evidence="3" type="ORF">GGX14DRAFT_385878</name>
    <name evidence="2" type="ORF">GGX14DRAFT_628287</name>
</gene>
<dbReference type="Proteomes" id="UP001219525">
    <property type="component" value="Unassembled WGS sequence"/>
</dbReference>
<name>A0AAD6YS58_9AGAR</name>
<dbReference type="EMBL" id="JARJCW010000003">
    <property type="protein sequence ID" value="KAJ7227121.1"/>
    <property type="molecule type" value="Genomic_DNA"/>
</dbReference>
<comment type="caution">
    <text evidence="3">The sequence shown here is derived from an EMBL/GenBank/DDBJ whole genome shotgun (WGS) entry which is preliminary data.</text>
</comment>
<evidence type="ECO:0000313" key="3">
    <source>
        <dbReference type="EMBL" id="KAJ7227124.1"/>
    </source>
</evidence>
<protein>
    <submittedName>
        <fullName evidence="3">Uncharacterized protein</fullName>
    </submittedName>
</protein>
<evidence type="ECO:0000313" key="4">
    <source>
        <dbReference type="Proteomes" id="UP001219525"/>
    </source>
</evidence>
<feature type="compositionally biased region" description="Basic and acidic residues" evidence="1">
    <location>
        <begin position="350"/>
        <end position="362"/>
    </location>
</feature>
<dbReference type="EMBL" id="JARJCW010000003">
    <property type="protein sequence ID" value="KAJ7227124.1"/>
    <property type="molecule type" value="Genomic_DNA"/>
</dbReference>
<sequence>MYFILVIYIHCTWGEHGACSVRHGACGGACSGVRTAGTGIEHALDAARAAGRMLQRWVRAHGRRRSTWCAAGHYGAHAAHRWVRAHGRRRSMRQAGARNAARGARWDTAVTGQGRVYGKHGRRVGHGTGLCARGVWCKAWRGGARTRWACIVCGRARTRHQMWRVGLGAQRVWREMGRAYMVSGAGARRWVGGVRLCTRREVQSRGAGQAWTSCAAKGVNFAHAMRSQRRVCNAQFVCAWRGVRGATRRRRGARRARRQYDGRSCIHGVRCGVWHIDRRATGGAQCGVCACAQRQKHAVWGCHVLRVRDGVLRALCSAAYATSRATDEGAVVCARWDVRACAAGKSGSGGEKKTRQGWEKVSLRTKGPATRLPDRIFLLRGGKGDV</sequence>